<feature type="compositionally biased region" description="Basic and acidic residues" evidence="4">
    <location>
        <begin position="745"/>
        <end position="762"/>
    </location>
</feature>
<protein>
    <submittedName>
        <fullName evidence="5">Small glutamine-rich tetratricopeptide repeat-containing protein 2</fullName>
    </submittedName>
</protein>
<dbReference type="OrthoDB" id="2335338at2759"/>
<evidence type="ECO:0000313" key="6">
    <source>
        <dbReference type="Proteomes" id="UP001150538"/>
    </source>
</evidence>
<evidence type="ECO:0000256" key="1">
    <source>
        <dbReference type="ARBA" id="ARBA00022737"/>
    </source>
</evidence>
<name>A0A9W7ZX55_9FUNG</name>
<evidence type="ECO:0000256" key="2">
    <source>
        <dbReference type="ARBA" id="ARBA00022803"/>
    </source>
</evidence>
<dbReference type="GO" id="GO:0060090">
    <property type="term" value="F:molecular adaptor activity"/>
    <property type="evidence" value="ECO:0007669"/>
    <property type="project" value="TreeGrafter"/>
</dbReference>
<feature type="repeat" description="TPR" evidence="3">
    <location>
        <begin position="833"/>
        <end position="866"/>
    </location>
</feature>
<keyword evidence="2 3" id="KW-0802">TPR repeat</keyword>
<reference evidence="5" key="1">
    <citation type="submission" date="2022-07" db="EMBL/GenBank/DDBJ databases">
        <title>Phylogenomic reconstructions and comparative analyses of Kickxellomycotina fungi.</title>
        <authorList>
            <person name="Reynolds N.K."/>
            <person name="Stajich J.E."/>
            <person name="Barry K."/>
            <person name="Grigoriev I.V."/>
            <person name="Crous P."/>
            <person name="Smith M.E."/>
        </authorList>
    </citation>
    <scope>NUCLEOTIDE SEQUENCE</scope>
    <source>
        <strain evidence="5">NBRC 100468</strain>
    </source>
</reference>
<dbReference type="GO" id="GO:0016020">
    <property type="term" value="C:membrane"/>
    <property type="evidence" value="ECO:0007669"/>
    <property type="project" value="TreeGrafter"/>
</dbReference>
<evidence type="ECO:0000256" key="3">
    <source>
        <dbReference type="PROSITE-ProRule" id="PRU00339"/>
    </source>
</evidence>
<organism evidence="5 6">
    <name type="scientific">Mycoemilia scoparia</name>
    <dbReference type="NCBI Taxonomy" id="417184"/>
    <lineage>
        <taxon>Eukaryota</taxon>
        <taxon>Fungi</taxon>
        <taxon>Fungi incertae sedis</taxon>
        <taxon>Zoopagomycota</taxon>
        <taxon>Kickxellomycotina</taxon>
        <taxon>Kickxellomycetes</taxon>
        <taxon>Kickxellales</taxon>
        <taxon>Kickxellaceae</taxon>
        <taxon>Mycoemilia</taxon>
    </lineage>
</organism>
<dbReference type="Proteomes" id="UP001150538">
    <property type="component" value="Unassembled WGS sequence"/>
</dbReference>
<dbReference type="Gene3D" id="1.25.40.10">
    <property type="entry name" value="Tetratricopeptide repeat domain"/>
    <property type="match status" value="1"/>
</dbReference>
<dbReference type="GO" id="GO:0072380">
    <property type="term" value="C:TRC complex"/>
    <property type="evidence" value="ECO:0007669"/>
    <property type="project" value="TreeGrafter"/>
</dbReference>
<dbReference type="GO" id="GO:0006620">
    <property type="term" value="P:post-translational protein targeting to endoplasmic reticulum membrane"/>
    <property type="evidence" value="ECO:0007669"/>
    <property type="project" value="TreeGrafter"/>
</dbReference>
<proteinExistence type="predicted"/>
<dbReference type="PANTHER" id="PTHR45831:SF2">
    <property type="entry name" value="LD24721P"/>
    <property type="match status" value="1"/>
</dbReference>
<dbReference type="PANTHER" id="PTHR45831">
    <property type="entry name" value="LD24721P"/>
    <property type="match status" value="1"/>
</dbReference>
<dbReference type="InterPro" id="IPR047150">
    <property type="entry name" value="SGT"/>
</dbReference>
<dbReference type="PROSITE" id="PS50293">
    <property type="entry name" value="TPR_REGION"/>
    <property type="match status" value="1"/>
</dbReference>
<dbReference type="PROSITE" id="PS50005">
    <property type="entry name" value="TPR"/>
    <property type="match status" value="3"/>
</dbReference>
<dbReference type="Pfam" id="PF13181">
    <property type="entry name" value="TPR_8"/>
    <property type="match status" value="2"/>
</dbReference>
<evidence type="ECO:0000313" key="5">
    <source>
        <dbReference type="EMBL" id="KAJ1918525.1"/>
    </source>
</evidence>
<gene>
    <name evidence="5" type="primary">sgt2_1</name>
    <name evidence="5" type="ORF">H4219_002539</name>
</gene>
<feature type="repeat" description="TPR" evidence="3">
    <location>
        <begin position="799"/>
        <end position="832"/>
    </location>
</feature>
<dbReference type="AlphaFoldDB" id="A0A9W7ZX55"/>
<sequence>MVEKAIHILSTQIFGNKRFGEDERYVMRKILKRLKRSPLIFSELCYSQLSYLLRDYGTVEDIELLEVYHDGICSKIKERGLNSKKAQSVAANLLTIEIIIMYNLKGKEDYARHLLETKVKKDFPNTLKFTSREDWATFIEMILVIGDKQLCQIVNYTNLAQSPLKMFTYTVDRAIKHYMSTGDYEKVDKYLDFRFRNKCSILYNTPDIVTRRLFETKPFSEAFLATMRHGFHLHMGTDKSLPIISQIIREMDKDQMNQFFKEIFAAKDVSPEHIMQHLETVRIFSGVKNIVSEAQNYVLSIEPDLINRLNVEKFIFRVIYTKTVMVNAYRKGKFLAPRSDICKILIILLRHITAVKRQSGAGEDYSGDFYQGKVMSFGNVVDIYNPNTAENILKNNSYWYHRITISLSSKIERVLLRESLRLGANLGWEAVNSMIYHRVIHQRFEEAHRLMISVLNDIPRTSVIWIRRTSPEEAVKSMVYGLALSIYNYMGRSDMTKFITKTIFGMYPKFGLLHRFIFQGMVSIYIDSIGHDENSTVEDLKREWNWIMDYGTKISANRLNKASVPVDTKLLVLDGYIWSERRIAGLDSNNCLSYAEALVKKGAPDEALKFICQDMPQMRLKLDPKFIINMVSYFNNPKYYRHLAMVCSLGELCKAFEFGTEVEASLDLENTRLALNFDNTRKLVVSIFDFLDRSVKNNAIPIAKQCLAEGFGLDLTEDLSKYKVSSNLEDIFEQYSKNAPASSDKISEKPESSAADDKKEKEESAEAKKLQGNQELIKGNYKEAIKYYTEAIELVGTNAVYYGNRAAAYSQLGDHQNAVSDAQKSIEIDPKYAKGYSRLGHAYYGLEKFQDAIDAYMKGLELEPSNANLKSSLSAAQSKLSSSSVSADSQSRSTDSPLGGAGAGGMDFASLLNNPAIMCMASNLMKNGGLEKLMKNPALSKMAEDAQKSGKMPDMSDIMGNPEMAKMAQQFMGGNSNKEDKK</sequence>
<dbReference type="Gene3D" id="1.20.5.420">
    <property type="entry name" value="Immunoglobulin FC, subunit C"/>
    <property type="match status" value="1"/>
</dbReference>
<dbReference type="EMBL" id="JANBPU010000043">
    <property type="protein sequence ID" value="KAJ1918525.1"/>
    <property type="molecule type" value="Genomic_DNA"/>
</dbReference>
<dbReference type="Pfam" id="PF00515">
    <property type="entry name" value="TPR_1"/>
    <property type="match status" value="1"/>
</dbReference>
<keyword evidence="6" id="KW-1185">Reference proteome</keyword>
<feature type="repeat" description="TPR" evidence="3">
    <location>
        <begin position="765"/>
        <end position="798"/>
    </location>
</feature>
<dbReference type="SMART" id="SM00028">
    <property type="entry name" value="TPR"/>
    <property type="match status" value="3"/>
</dbReference>
<dbReference type="SUPFAM" id="SSF48452">
    <property type="entry name" value="TPR-like"/>
    <property type="match status" value="1"/>
</dbReference>
<dbReference type="InterPro" id="IPR019734">
    <property type="entry name" value="TPR_rpt"/>
</dbReference>
<keyword evidence="1" id="KW-0677">Repeat</keyword>
<dbReference type="InterPro" id="IPR011990">
    <property type="entry name" value="TPR-like_helical_dom_sf"/>
</dbReference>
<accession>A0A9W7ZX55</accession>
<feature type="region of interest" description="Disordered" evidence="4">
    <location>
        <begin position="739"/>
        <end position="762"/>
    </location>
</feature>
<evidence type="ECO:0000256" key="4">
    <source>
        <dbReference type="SAM" id="MobiDB-lite"/>
    </source>
</evidence>
<comment type="caution">
    <text evidence="5">The sequence shown here is derived from an EMBL/GenBank/DDBJ whole genome shotgun (WGS) entry which is preliminary data.</text>
</comment>